<dbReference type="AlphaFoldDB" id="A0A840I2W8"/>
<dbReference type="Proteomes" id="UP000563524">
    <property type="component" value="Unassembled WGS sequence"/>
</dbReference>
<name>A0A840I2W8_9PROT</name>
<organism evidence="1 2">
    <name type="scientific">Parvularcula dongshanensis</name>
    <dbReference type="NCBI Taxonomy" id="1173995"/>
    <lineage>
        <taxon>Bacteria</taxon>
        <taxon>Pseudomonadati</taxon>
        <taxon>Pseudomonadota</taxon>
        <taxon>Alphaproteobacteria</taxon>
        <taxon>Parvularculales</taxon>
        <taxon>Parvularculaceae</taxon>
        <taxon>Parvularcula</taxon>
    </lineage>
</organism>
<keyword evidence="2" id="KW-1185">Reference proteome</keyword>
<dbReference type="EMBL" id="JACHOB010000003">
    <property type="protein sequence ID" value="MBB4659097.1"/>
    <property type="molecule type" value="Genomic_DNA"/>
</dbReference>
<gene>
    <name evidence="1" type="ORF">GGQ59_001622</name>
</gene>
<evidence type="ECO:0000313" key="1">
    <source>
        <dbReference type="EMBL" id="MBB4659097.1"/>
    </source>
</evidence>
<protein>
    <submittedName>
        <fullName evidence="1">Uncharacterized protein</fullName>
    </submittedName>
</protein>
<comment type="caution">
    <text evidence="1">The sequence shown here is derived from an EMBL/GenBank/DDBJ whole genome shotgun (WGS) entry which is preliminary data.</text>
</comment>
<evidence type="ECO:0000313" key="2">
    <source>
        <dbReference type="Proteomes" id="UP000563524"/>
    </source>
</evidence>
<sequence length="279" mass="30390">MPYDALIETRAAELPSIYGEVWCLLCKEDDPVALGERVGEVAGESGVPLFLTPVRHHRSLSEVDDRTVWGLSAVVGQISPRQRPHTVVLSERQALLGLREEPVSGRRLVLATPAAMKGRTARHARRFIDTDFVLTTRGADLSAAARLWTCSDESTEALRRGATLLAMLGARRATVARTWRPYDSAVFAAPRDAVDPKSVAASLGSFERTAQQSARRLASDLATGTTHPSIEEAGELFVRSWPEAADRYAPADRGLTVTDEWQAFYALARSSKSCAFVGT</sequence>
<proteinExistence type="predicted"/>
<reference evidence="1 2" key="1">
    <citation type="submission" date="2020-08" db="EMBL/GenBank/DDBJ databases">
        <title>Genomic Encyclopedia of Type Strains, Phase IV (KMG-IV): sequencing the most valuable type-strain genomes for metagenomic binning, comparative biology and taxonomic classification.</title>
        <authorList>
            <person name="Goeker M."/>
        </authorList>
    </citation>
    <scope>NUCLEOTIDE SEQUENCE [LARGE SCALE GENOMIC DNA]</scope>
    <source>
        <strain evidence="1 2">DSM 102850</strain>
    </source>
</reference>
<accession>A0A840I2W8</accession>